<feature type="transmembrane region" description="Helical" evidence="12">
    <location>
        <begin position="132"/>
        <end position="154"/>
    </location>
</feature>
<feature type="transmembrane region" description="Helical" evidence="12">
    <location>
        <begin position="226"/>
        <end position="245"/>
    </location>
</feature>
<keyword evidence="9 12" id="KW-0472">Membrane</keyword>
<evidence type="ECO:0000256" key="10">
    <source>
        <dbReference type="ARBA" id="ARBA00023303"/>
    </source>
</evidence>
<evidence type="ECO:0000256" key="4">
    <source>
        <dbReference type="ARBA" id="ARBA00022475"/>
    </source>
</evidence>
<organism evidence="13 14">
    <name type="scientific">Lutzomyia longipalpis</name>
    <name type="common">Sand fly</name>
    <dbReference type="NCBI Taxonomy" id="7200"/>
    <lineage>
        <taxon>Eukaryota</taxon>
        <taxon>Metazoa</taxon>
        <taxon>Ecdysozoa</taxon>
        <taxon>Arthropoda</taxon>
        <taxon>Hexapoda</taxon>
        <taxon>Insecta</taxon>
        <taxon>Pterygota</taxon>
        <taxon>Neoptera</taxon>
        <taxon>Endopterygota</taxon>
        <taxon>Diptera</taxon>
        <taxon>Nematocera</taxon>
        <taxon>Psychodoidea</taxon>
        <taxon>Psychodidae</taxon>
        <taxon>Lutzomyia</taxon>
        <taxon>Lutzomyia</taxon>
    </lineage>
</organism>
<evidence type="ECO:0000256" key="3">
    <source>
        <dbReference type="ARBA" id="ARBA00022448"/>
    </source>
</evidence>
<feature type="transmembrane region" description="Helical" evidence="12">
    <location>
        <begin position="166"/>
        <end position="187"/>
    </location>
</feature>
<sequence>MKAEQVRPGGDLSVLLTPPTPTAPQPSPSPLLPDTQCLVSYSQPSSRRMTGENTALQEMVAFARRPSAVIAALRRNSTAMVAHRRLFLDLLPSQNSPTASGSKQSLNNGVTIPDNTMAYEARMKNRRIGEDAISTALSALYAKLIVVLGIALPVTDILSVRGHASFYQGFYLYLYLVSVAFVTYMYVAHVRSRTLFTILNSYHEKTGESLNRLGLKQEKIARYGSFYLRVGAVAFGIGSMVYSGLEFGQYFEFESLLPSQNSPTASGSKQSLNNGVTIPDNTMAYEARMKNRRIG</sequence>
<evidence type="ECO:0000256" key="1">
    <source>
        <dbReference type="ARBA" id="ARBA00004651"/>
    </source>
</evidence>
<dbReference type="PANTHER" id="PTHR21522">
    <property type="entry name" value="PROTON CHANNEL OTOP"/>
    <property type="match status" value="1"/>
</dbReference>
<keyword evidence="5 12" id="KW-0812">Transmembrane</keyword>
<feature type="compositionally biased region" description="Pro residues" evidence="11">
    <location>
        <begin position="18"/>
        <end position="31"/>
    </location>
</feature>
<protein>
    <submittedName>
        <fullName evidence="13">Uncharacterized protein</fullName>
    </submittedName>
</protein>
<name>A0A1B0CCI9_LUTLO</name>
<dbReference type="Pfam" id="PF03189">
    <property type="entry name" value="Otopetrin"/>
    <property type="match status" value="1"/>
</dbReference>
<evidence type="ECO:0000256" key="8">
    <source>
        <dbReference type="ARBA" id="ARBA00023065"/>
    </source>
</evidence>
<keyword evidence="14" id="KW-1185">Reference proteome</keyword>
<keyword evidence="7 12" id="KW-1133">Transmembrane helix</keyword>
<keyword evidence="8" id="KW-0406">Ion transport</keyword>
<dbReference type="EMBL" id="AJWK01006823">
    <property type="status" value="NOT_ANNOTATED_CDS"/>
    <property type="molecule type" value="Genomic_DNA"/>
</dbReference>
<proteinExistence type="inferred from homology"/>
<comment type="similarity">
    <text evidence="2">Belongs to the otopetrin family.</text>
</comment>
<accession>A0A1B0CCI9</accession>
<dbReference type="VEuPathDB" id="VectorBase:LLOJ002057"/>
<dbReference type="GO" id="GO:0005886">
    <property type="term" value="C:plasma membrane"/>
    <property type="evidence" value="ECO:0007669"/>
    <property type="project" value="UniProtKB-SubCell"/>
</dbReference>
<dbReference type="InterPro" id="IPR004878">
    <property type="entry name" value="Otopetrin"/>
</dbReference>
<reference evidence="13" key="1">
    <citation type="submission" date="2020-05" db="UniProtKB">
        <authorList>
            <consortium name="EnsemblMetazoa"/>
        </authorList>
    </citation>
    <scope>IDENTIFICATION</scope>
    <source>
        <strain evidence="13">Jacobina</strain>
    </source>
</reference>
<evidence type="ECO:0000256" key="6">
    <source>
        <dbReference type="ARBA" id="ARBA00022781"/>
    </source>
</evidence>
<keyword evidence="6" id="KW-0375">Hydrogen ion transport</keyword>
<evidence type="ECO:0000313" key="14">
    <source>
        <dbReference type="Proteomes" id="UP000092461"/>
    </source>
</evidence>
<comment type="subcellular location">
    <subcellularLocation>
        <location evidence="1">Cell membrane</location>
        <topology evidence="1">Multi-pass membrane protein</topology>
    </subcellularLocation>
</comment>
<dbReference type="AlphaFoldDB" id="A0A1B0CCI9"/>
<evidence type="ECO:0000313" key="13">
    <source>
        <dbReference type="EnsemblMetazoa" id="LLOJ002057-PA"/>
    </source>
</evidence>
<evidence type="ECO:0000256" key="7">
    <source>
        <dbReference type="ARBA" id="ARBA00022989"/>
    </source>
</evidence>
<dbReference type="Proteomes" id="UP000092461">
    <property type="component" value="Unassembled WGS sequence"/>
</dbReference>
<keyword evidence="10" id="KW-0407">Ion channel</keyword>
<evidence type="ECO:0000256" key="5">
    <source>
        <dbReference type="ARBA" id="ARBA00022692"/>
    </source>
</evidence>
<keyword evidence="3" id="KW-0813">Transport</keyword>
<dbReference type="EMBL" id="AJWK01006824">
    <property type="status" value="NOT_ANNOTATED_CDS"/>
    <property type="molecule type" value="Genomic_DNA"/>
</dbReference>
<dbReference type="GO" id="GO:0015252">
    <property type="term" value="F:proton channel activity"/>
    <property type="evidence" value="ECO:0007669"/>
    <property type="project" value="InterPro"/>
</dbReference>
<dbReference type="PANTHER" id="PTHR21522:SF30">
    <property type="entry name" value="GH01206P"/>
    <property type="match status" value="1"/>
</dbReference>
<evidence type="ECO:0000256" key="2">
    <source>
        <dbReference type="ARBA" id="ARBA00006513"/>
    </source>
</evidence>
<evidence type="ECO:0000256" key="9">
    <source>
        <dbReference type="ARBA" id="ARBA00023136"/>
    </source>
</evidence>
<feature type="region of interest" description="Disordered" evidence="11">
    <location>
        <begin position="1"/>
        <end position="34"/>
    </location>
</feature>
<evidence type="ECO:0000256" key="12">
    <source>
        <dbReference type="SAM" id="Phobius"/>
    </source>
</evidence>
<keyword evidence="4" id="KW-1003">Cell membrane</keyword>
<dbReference type="EnsemblMetazoa" id="LLOJ002057-RA">
    <property type="protein sequence ID" value="LLOJ002057-PA"/>
    <property type="gene ID" value="LLOJ002057"/>
</dbReference>
<dbReference type="VEuPathDB" id="VectorBase:LLONM1_009064"/>
<evidence type="ECO:0000256" key="11">
    <source>
        <dbReference type="SAM" id="MobiDB-lite"/>
    </source>
</evidence>